<dbReference type="PANTHER" id="PTHR43514">
    <property type="entry name" value="ABC TRANSPORTER I FAMILY MEMBER 10"/>
    <property type="match status" value="1"/>
</dbReference>
<proteinExistence type="predicted"/>
<evidence type="ECO:0000256" key="2">
    <source>
        <dbReference type="ARBA" id="ARBA00022475"/>
    </source>
</evidence>
<evidence type="ECO:0000259" key="11">
    <source>
        <dbReference type="PROSITE" id="PS51866"/>
    </source>
</evidence>
<dbReference type="AlphaFoldDB" id="A0A1Z2SJZ0"/>
<evidence type="ECO:0000256" key="5">
    <source>
        <dbReference type="ARBA" id="ARBA00022741"/>
    </source>
</evidence>
<evidence type="ECO:0000256" key="8">
    <source>
        <dbReference type="ARBA" id="ARBA00023136"/>
    </source>
</evidence>
<dbReference type="Gene3D" id="3.40.50.300">
    <property type="entry name" value="P-loop containing nucleotide triphosphate hydrolases"/>
    <property type="match status" value="1"/>
</dbReference>
<evidence type="ECO:0000256" key="7">
    <source>
        <dbReference type="ARBA" id="ARBA00022967"/>
    </source>
</evidence>
<keyword evidence="6 12" id="KW-0067">ATP-binding</keyword>
<keyword evidence="1" id="KW-0813">Transport</keyword>
<evidence type="ECO:0000256" key="4">
    <source>
        <dbReference type="ARBA" id="ARBA00022519"/>
    </source>
</evidence>
<protein>
    <submittedName>
        <fullName evidence="12">Molybdenum ABC transporter ATP-binding protein</fullName>
    </submittedName>
</protein>
<dbReference type="InterPro" id="IPR027417">
    <property type="entry name" value="P-loop_NTPase"/>
</dbReference>
<dbReference type="GO" id="GO:0016020">
    <property type="term" value="C:membrane"/>
    <property type="evidence" value="ECO:0007669"/>
    <property type="project" value="InterPro"/>
</dbReference>
<keyword evidence="4" id="KW-0997">Cell inner membrane</keyword>
<evidence type="ECO:0000313" key="13">
    <source>
        <dbReference type="Proteomes" id="UP000196708"/>
    </source>
</evidence>
<feature type="domain" description="ABC transporter" evidence="10">
    <location>
        <begin position="7"/>
        <end position="241"/>
    </location>
</feature>
<organism evidence="12 13">
    <name type="scientific">Vibrio gazogenes</name>
    <dbReference type="NCBI Taxonomy" id="687"/>
    <lineage>
        <taxon>Bacteria</taxon>
        <taxon>Pseudomonadati</taxon>
        <taxon>Pseudomonadota</taxon>
        <taxon>Gammaproteobacteria</taxon>
        <taxon>Vibrionales</taxon>
        <taxon>Vibrionaceae</taxon>
        <taxon>Vibrio</taxon>
    </lineage>
</organism>
<evidence type="ECO:0000313" key="12">
    <source>
        <dbReference type="EMBL" id="ASA57503.1"/>
    </source>
</evidence>
<dbReference type="Gene3D" id="2.40.50.100">
    <property type="match status" value="1"/>
</dbReference>
<dbReference type="SUPFAM" id="SSF50331">
    <property type="entry name" value="MOP-like"/>
    <property type="match status" value="1"/>
</dbReference>
<reference evidence="12 13" key="1">
    <citation type="submission" date="2016-12" db="EMBL/GenBank/DDBJ databases">
        <authorList>
            <person name="Song W.-J."/>
            <person name="Kurnit D.M."/>
        </authorList>
    </citation>
    <scope>NUCLEOTIDE SEQUENCE [LARGE SCALE GENOMIC DNA]</scope>
    <source>
        <strain evidence="12 13">ATCC 43942</strain>
    </source>
</reference>
<dbReference type="InterPro" id="IPR003593">
    <property type="entry name" value="AAA+_ATPase"/>
</dbReference>
<dbReference type="EMBL" id="CP018836">
    <property type="protein sequence ID" value="ASA57503.1"/>
    <property type="molecule type" value="Genomic_DNA"/>
</dbReference>
<dbReference type="PANTHER" id="PTHR43514:SF10">
    <property type="entry name" value="MOLYBDENUM IMPORT ATP-BINDING PROTEIN MODC 2"/>
    <property type="match status" value="1"/>
</dbReference>
<keyword evidence="8" id="KW-0472">Membrane</keyword>
<keyword evidence="2" id="KW-1003">Cell membrane</keyword>
<dbReference type="InterPro" id="IPR008995">
    <property type="entry name" value="Mo/tungstate-bd_C_term_dom"/>
</dbReference>
<dbReference type="InterPro" id="IPR050334">
    <property type="entry name" value="Molybdenum_import_ModC"/>
</dbReference>
<dbReference type="SUPFAM" id="SSF52540">
    <property type="entry name" value="P-loop containing nucleoside triphosphate hydrolases"/>
    <property type="match status" value="1"/>
</dbReference>
<evidence type="ECO:0000256" key="3">
    <source>
        <dbReference type="ARBA" id="ARBA00022505"/>
    </source>
</evidence>
<dbReference type="PROSITE" id="PS00211">
    <property type="entry name" value="ABC_TRANSPORTER_1"/>
    <property type="match status" value="1"/>
</dbReference>
<dbReference type="PROSITE" id="PS51866">
    <property type="entry name" value="MOP"/>
    <property type="match status" value="1"/>
</dbReference>
<dbReference type="InterPro" id="IPR017871">
    <property type="entry name" value="ABC_transporter-like_CS"/>
</dbReference>
<dbReference type="InterPro" id="IPR011868">
    <property type="entry name" value="ModC_ABC_ATP-bd"/>
</dbReference>
<evidence type="ECO:0000259" key="10">
    <source>
        <dbReference type="PROSITE" id="PS50893"/>
    </source>
</evidence>
<dbReference type="PROSITE" id="PS50893">
    <property type="entry name" value="ABC_TRANSPORTER_2"/>
    <property type="match status" value="1"/>
</dbReference>
<dbReference type="NCBIfam" id="TIGR02142">
    <property type="entry name" value="modC_ABC"/>
    <property type="match status" value="1"/>
</dbReference>
<dbReference type="InterPro" id="IPR005116">
    <property type="entry name" value="Transp-assoc_OB_typ1"/>
</dbReference>
<dbReference type="KEGG" id="vga:BSQ33_17250"/>
<evidence type="ECO:0000256" key="9">
    <source>
        <dbReference type="PROSITE-ProRule" id="PRU01213"/>
    </source>
</evidence>
<evidence type="ECO:0000256" key="1">
    <source>
        <dbReference type="ARBA" id="ARBA00022448"/>
    </source>
</evidence>
<dbReference type="InterPro" id="IPR003439">
    <property type="entry name" value="ABC_transporter-like_ATP-bd"/>
</dbReference>
<name>A0A1Z2SJZ0_VIBGA</name>
<evidence type="ECO:0000256" key="6">
    <source>
        <dbReference type="ARBA" id="ARBA00022840"/>
    </source>
</evidence>
<dbReference type="InterPro" id="IPR004606">
    <property type="entry name" value="Mop_domain"/>
</dbReference>
<keyword evidence="5" id="KW-0547">Nucleotide-binding</keyword>
<dbReference type="GO" id="GO:0015098">
    <property type="term" value="F:molybdate ion transmembrane transporter activity"/>
    <property type="evidence" value="ECO:0007669"/>
    <property type="project" value="InterPro"/>
</dbReference>
<dbReference type="GO" id="GO:0005524">
    <property type="term" value="F:ATP binding"/>
    <property type="evidence" value="ECO:0007669"/>
    <property type="project" value="UniProtKB-KW"/>
</dbReference>
<gene>
    <name evidence="12" type="ORF">BSQ33_17250</name>
</gene>
<sequence length="365" mass="40305">MRRGESLSSIHAAFAITYPDFSLAVDLTLPASGITVLFGPSGSGKTTCLRAIAGLVNPAQGRLQVGDEVWQCSEQGIFLPTHRRDIGYVFQEAGLFPHLSVQQNLEYGYRRIPASKRRISVDSICRFIGVSHLLDRSVHQLSGGEKQRIAIARALLTCPKLLLMDEPLSALDVKLKSEILPYLEKIHQELSIPVIYVTHSVRELARLADHVVLFQNGRVVVSDQAEVVMSDPCHQDIFGEELGSIFDTRVVDHHSDRITQLNSDGVTIWAPGHIGEKGQLYRCRVLASDVSIALYEPEQTTMLNRLPAVIMDIDHRKEQQGQVVVVLALSSHHRLLAQITLRSASELGLSTGMSVWAQIKSVALS</sequence>
<accession>A0A1Z2SJZ0</accession>
<feature type="domain" description="Mop" evidence="11">
    <location>
        <begin position="299"/>
        <end position="365"/>
    </location>
</feature>
<dbReference type="GO" id="GO:0140359">
    <property type="term" value="F:ABC-type transporter activity"/>
    <property type="evidence" value="ECO:0007669"/>
    <property type="project" value="InterPro"/>
</dbReference>
<keyword evidence="3 9" id="KW-0500">Molybdenum</keyword>
<dbReference type="SMART" id="SM00382">
    <property type="entry name" value="AAA"/>
    <property type="match status" value="1"/>
</dbReference>
<dbReference type="Proteomes" id="UP000196708">
    <property type="component" value="Chromosome 2"/>
</dbReference>
<dbReference type="Pfam" id="PF00005">
    <property type="entry name" value="ABC_tran"/>
    <property type="match status" value="1"/>
</dbReference>
<keyword evidence="7" id="KW-1278">Translocase</keyword>
<dbReference type="Pfam" id="PF03459">
    <property type="entry name" value="TOBE"/>
    <property type="match status" value="1"/>
</dbReference>
<dbReference type="GO" id="GO:0016887">
    <property type="term" value="F:ATP hydrolysis activity"/>
    <property type="evidence" value="ECO:0007669"/>
    <property type="project" value="InterPro"/>
</dbReference>